<dbReference type="PANTHER" id="PTHR43591">
    <property type="entry name" value="METHYLTRANSFERASE"/>
    <property type="match status" value="1"/>
</dbReference>
<dbReference type="InterPro" id="IPR029063">
    <property type="entry name" value="SAM-dependent_MTases_sf"/>
</dbReference>
<dbReference type="InterPro" id="IPR041698">
    <property type="entry name" value="Methyltransf_25"/>
</dbReference>
<organism evidence="6 7">
    <name type="scientific">Hymenobacter ginsengisoli</name>
    <dbReference type="NCBI Taxonomy" id="1051626"/>
    <lineage>
        <taxon>Bacteria</taxon>
        <taxon>Pseudomonadati</taxon>
        <taxon>Bacteroidota</taxon>
        <taxon>Cytophagia</taxon>
        <taxon>Cytophagales</taxon>
        <taxon>Hymenobacteraceae</taxon>
        <taxon>Hymenobacter</taxon>
    </lineage>
</organism>
<evidence type="ECO:0000256" key="3">
    <source>
        <dbReference type="ARBA" id="ARBA00022679"/>
    </source>
</evidence>
<reference evidence="7" key="1">
    <citation type="journal article" date="2019" name="Int. J. Syst. Evol. Microbiol.">
        <title>The Global Catalogue of Microorganisms (GCM) 10K type strain sequencing project: providing services to taxonomists for standard genome sequencing and annotation.</title>
        <authorList>
            <consortium name="The Broad Institute Genomics Platform"/>
            <consortium name="The Broad Institute Genome Sequencing Center for Infectious Disease"/>
            <person name="Wu L."/>
            <person name="Ma J."/>
        </authorList>
    </citation>
    <scope>NUCLEOTIDE SEQUENCE [LARGE SCALE GENOMIC DNA]</scope>
    <source>
        <strain evidence="7">JCM 17841</strain>
    </source>
</reference>
<protein>
    <submittedName>
        <fullName evidence="6">Methyltransferase domain-containing protein</fullName>
    </submittedName>
</protein>
<dbReference type="GO" id="GO:0032259">
    <property type="term" value="P:methylation"/>
    <property type="evidence" value="ECO:0007669"/>
    <property type="project" value="UniProtKB-KW"/>
</dbReference>
<dbReference type="Proteomes" id="UP001501243">
    <property type="component" value="Unassembled WGS sequence"/>
</dbReference>
<name>A0ABP8Q092_9BACT</name>
<feature type="domain" description="Methyltransferase" evidence="5">
    <location>
        <begin position="53"/>
        <end position="148"/>
    </location>
</feature>
<sequence>MEAALTQIRDQQQQTWDKFSPGWKKWDTWTMNFMRPMGQEIIDALQIKETDHVLDVATGTGEPGLSIARLAPRGHVTGFDLSEGMLAVAREKAAQQALPNYEAVAGDVCALPFADQSFDAISCRMGFMFFPDMLLAAQEMYRVLKPGGRLATCVWSAPPHNPWIGTMMGTMGAHLTLPTPAPGATGMFRCAQPGMLAGLLTQAGFQTISEKEVQGTVTFDGPEGYWQNMMEVAAPVVTAMSQATDDTRAAIKSALFTKLEPLAVDGKISLPFGSLVLVAEKR</sequence>
<dbReference type="GO" id="GO:0008168">
    <property type="term" value="F:methyltransferase activity"/>
    <property type="evidence" value="ECO:0007669"/>
    <property type="project" value="UniProtKB-KW"/>
</dbReference>
<dbReference type="PANTHER" id="PTHR43591:SF24">
    <property type="entry name" value="2-METHOXY-6-POLYPRENYL-1,4-BENZOQUINOL METHYLASE, MITOCHONDRIAL"/>
    <property type="match status" value="1"/>
</dbReference>
<comment type="caution">
    <text evidence="6">The sequence shown here is derived from an EMBL/GenBank/DDBJ whole genome shotgun (WGS) entry which is preliminary data.</text>
</comment>
<dbReference type="EMBL" id="BAABGQ010000004">
    <property type="protein sequence ID" value="GAA4495480.1"/>
    <property type="molecule type" value="Genomic_DNA"/>
</dbReference>
<dbReference type="Gene3D" id="3.40.50.150">
    <property type="entry name" value="Vaccinia Virus protein VP39"/>
    <property type="match status" value="1"/>
</dbReference>
<dbReference type="Pfam" id="PF13649">
    <property type="entry name" value="Methyltransf_25"/>
    <property type="match status" value="1"/>
</dbReference>
<dbReference type="SUPFAM" id="SSF53335">
    <property type="entry name" value="S-adenosyl-L-methionine-dependent methyltransferases"/>
    <property type="match status" value="1"/>
</dbReference>
<dbReference type="InterPro" id="IPR004033">
    <property type="entry name" value="UbiE/COQ5_MeTrFase"/>
</dbReference>
<proteinExistence type="predicted"/>
<keyword evidence="1" id="KW-0474">Menaquinone biosynthesis</keyword>
<evidence type="ECO:0000256" key="4">
    <source>
        <dbReference type="ARBA" id="ARBA00022691"/>
    </source>
</evidence>
<gene>
    <name evidence="6" type="ORF">GCM10023172_07260</name>
</gene>
<evidence type="ECO:0000259" key="5">
    <source>
        <dbReference type="Pfam" id="PF13649"/>
    </source>
</evidence>
<evidence type="ECO:0000256" key="2">
    <source>
        <dbReference type="ARBA" id="ARBA00022603"/>
    </source>
</evidence>
<keyword evidence="2 6" id="KW-0489">Methyltransferase</keyword>
<keyword evidence="3" id="KW-0808">Transferase</keyword>
<dbReference type="PROSITE" id="PS51608">
    <property type="entry name" value="SAM_MT_UBIE"/>
    <property type="match status" value="1"/>
</dbReference>
<evidence type="ECO:0000313" key="6">
    <source>
        <dbReference type="EMBL" id="GAA4495480.1"/>
    </source>
</evidence>
<accession>A0ABP8Q092</accession>
<keyword evidence="7" id="KW-1185">Reference proteome</keyword>
<dbReference type="RefSeq" id="WP_208132467.1">
    <property type="nucleotide sequence ID" value="NZ_BAABGQ010000004.1"/>
</dbReference>
<dbReference type="CDD" id="cd02440">
    <property type="entry name" value="AdoMet_MTases"/>
    <property type="match status" value="1"/>
</dbReference>
<keyword evidence="4" id="KW-0949">S-adenosyl-L-methionine</keyword>
<evidence type="ECO:0000313" key="7">
    <source>
        <dbReference type="Proteomes" id="UP001501243"/>
    </source>
</evidence>
<evidence type="ECO:0000256" key="1">
    <source>
        <dbReference type="ARBA" id="ARBA00022428"/>
    </source>
</evidence>